<dbReference type="AlphaFoldDB" id="A0A0N9WCK5"/>
<dbReference type="KEGG" id="aei:AOY20_05780"/>
<organism evidence="1 2">
    <name type="scientific">Acinetobacter equi</name>
    <dbReference type="NCBI Taxonomy" id="1324350"/>
    <lineage>
        <taxon>Bacteria</taxon>
        <taxon>Pseudomonadati</taxon>
        <taxon>Pseudomonadota</taxon>
        <taxon>Gammaproteobacteria</taxon>
        <taxon>Moraxellales</taxon>
        <taxon>Moraxellaceae</taxon>
        <taxon>Acinetobacter</taxon>
    </lineage>
</organism>
<dbReference type="Proteomes" id="UP000064939">
    <property type="component" value="Chromosome"/>
</dbReference>
<sequence>MTKSIGILGVFSLIVLMLVGCQAWDTVRIKNIKETESMKKNALVFCEGTEVCEFERLDTINIVDENRYQISDEAIEQGLVRLKGTSLKHPNALYLSVLPQQHEVVIRFYPISKNKAEKLVVIHRFEPNRNYTFKMYRNRGTGTGSLLNVSAPEPLCVDLIEGQKTIRRFCKPYNVLNGLGEFAEKKVNKRQ</sequence>
<accession>A0A0N9WCK5</accession>
<keyword evidence="2" id="KW-1185">Reference proteome</keyword>
<dbReference type="RefSeq" id="WP_054580984.1">
    <property type="nucleotide sequence ID" value="NZ_CP012808.1"/>
</dbReference>
<evidence type="ECO:0000313" key="2">
    <source>
        <dbReference type="Proteomes" id="UP000064939"/>
    </source>
</evidence>
<proteinExistence type="predicted"/>
<gene>
    <name evidence="1" type="ORF">AOY20_05780</name>
</gene>
<evidence type="ECO:0000313" key="1">
    <source>
        <dbReference type="EMBL" id="ALH95087.1"/>
    </source>
</evidence>
<dbReference type="PROSITE" id="PS51257">
    <property type="entry name" value="PROKAR_LIPOPROTEIN"/>
    <property type="match status" value="1"/>
</dbReference>
<dbReference type="OrthoDB" id="6696509at2"/>
<dbReference type="STRING" id="1324350.AOY20_05780"/>
<reference evidence="1 2" key="1">
    <citation type="journal article" date="2015" name="Int. J. Syst. Evol. Microbiol.">
        <title>Acinetobacter equi sp. nov. isolated from horse faeces.</title>
        <authorList>
            <person name="Poppel M.T."/>
            <person name="Skiebe E."/>
            <person name="Laue M."/>
            <person name="Bergmann H."/>
            <person name="Ebersberger I."/>
            <person name="Garn T."/>
            <person name="Fruth A."/>
            <person name="Baumgardt S."/>
            <person name="Busse H.J."/>
            <person name="Wilharm G."/>
        </authorList>
    </citation>
    <scope>NUCLEOTIDE SEQUENCE [LARGE SCALE GENOMIC DNA]</scope>
    <source>
        <strain evidence="1 2">114</strain>
    </source>
</reference>
<name>A0A0N9WCK5_9GAMM</name>
<dbReference type="EMBL" id="CP012808">
    <property type="protein sequence ID" value="ALH95087.1"/>
    <property type="molecule type" value="Genomic_DNA"/>
</dbReference>
<protein>
    <recommendedName>
        <fullName evidence="3">Lipoprotein</fullName>
    </recommendedName>
</protein>
<evidence type="ECO:0008006" key="3">
    <source>
        <dbReference type="Google" id="ProtNLM"/>
    </source>
</evidence>